<name>A0A0L0TCK7_ALLM3</name>
<proteinExistence type="inferred from homology"/>
<evidence type="ECO:0000256" key="10">
    <source>
        <dbReference type="RuleBase" id="RU000488"/>
    </source>
</evidence>
<feature type="repeat" description="Solcar" evidence="9">
    <location>
        <begin position="2"/>
        <end position="127"/>
    </location>
</feature>
<evidence type="ECO:0000256" key="4">
    <source>
        <dbReference type="ARBA" id="ARBA00022692"/>
    </source>
</evidence>
<evidence type="ECO:0000256" key="2">
    <source>
        <dbReference type="ARBA" id="ARBA00006375"/>
    </source>
</evidence>
<feature type="repeat" description="Solcar" evidence="9">
    <location>
        <begin position="144"/>
        <end position="255"/>
    </location>
</feature>
<dbReference type="eggNOG" id="KOG0758">
    <property type="taxonomic scope" value="Eukaryota"/>
</dbReference>
<dbReference type="InterPro" id="IPR023395">
    <property type="entry name" value="MCP_dom_sf"/>
</dbReference>
<sequence>MASSANDFIAGAVSGGLGVLVGNPLDVIKVRLQTAAAASAPVVSHASAVPPPTRPVPAAVFNAPSTGSGAVATLHAPTAAESTLAQVRRLVNREGVASLFRGASAPIMSTAAMNSMLFVSYSAALRSLQRQKDDDGGVNSARAPSIAEASVAGLAAGFACFLISTPTELIKCRAQYIRSSSTLSTSSADCSRPLTLRLGPARTLHLPAHNALAVAAHVARTHGPLGFYRGGFVTLWRDAPGYAVYFGAYEAGKGAMRWALDRGAGEVEAGSVAHEARERAVQFWAGGLAGVASWGSIYPLDVVKSRIQTTTAPMHPVSTPLLARLVAPVRETWVVTQAVWHTDGARGFLRGLKPTLIRAFYVNAVTFLGYEVCMDVLERRARW</sequence>
<keyword evidence="3 10" id="KW-0813">Transport</keyword>
<dbReference type="EMBL" id="GG745380">
    <property type="protein sequence ID" value="KNE72457.1"/>
    <property type="molecule type" value="Genomic_DNA"/>
</dbReference>
<evidence type="ECO:0000256" key="6">
    <source>
        <dbReference type="ARBA" id="ARBA00022989"/>
    </source>
</evidence>
<dbReference type="InterPro" id="IPR050567">
    <property type="entry name" value="Mitochondrial_Carrier"/>
</dbReference>
<comment type="similarity">
    <text evidence="2 10">Belongs to the mitochondrial carrier (TC 2.A.29) family.</text>
</comment>
<evidence type="ECO:0000256" key="3">
    <source>
        <dbReference type="ARBA" id="ARBA00022448"/>
    </source>
</evidence>
<evidence type="ECO:0000313" key="11">
    <source>
        <dbReference type="EMBL" id="KNE72457.1"/>
    </source>
</evidence>
<dbReference type="Pfam" id="PF00153">
    <property type="entry name" value="Mito_carr"/>
    <property type="match status" value="4"/>
</dbReference>
<reference evidence="11 12" key="1">
    <citation type="submission" date="2009-11" db="EMBL/GenBank/DDBJ databases">
        <title>Annotation of Allomyces macrogynus ATCC 38327.</title>
        <authorList>
            <consortium name="The Broad Institute Genome Sequencing Platform"/>
            <person name="Russ C."/>
            <person name="Cuomo C."/>
            <person name="Burger G."/>
            <person name="Gray M.W."/>
            <person name="Holland P.W.H."/>
            <person name="King N."/>
            <person name="Lang F.B.F."/>
            <person name="Roger A.J."/>
            <person name="Ruiz-Trillo I."/>
            <person name="Young S.K."/>
            <person name="Zeng Q."/>
            <person name="Gargeya S."/>
            <person name="Fitzgerald M."/>
            <person name="Haas B."/>
            <person name="Abouelleil A."/>
            <person name="Alvarado L."/>
            <person name="Arachchi H.M."/>
            <person name="Berlin A."/>
            <person name="Chapman S.B."/>
            <person name="Gearin G."/>
            <person name="Goldberg J."/>
            <person name="Griggs A."/>
            <person name="Gujja S."/>
            <person name="Hansen M."/>
            <person name="Heiman D."/>
            <person name="Howarth C."/>
            <person name="Larimer J."/>
            <person name="Lui A."/>
            <person name="MacDonald P.J.P."/>
            <person name="McCowen C."/>
            <person name="Montmayeur A."/>
            <person name="Murphy C."/>
            <person name="Neiman D."/>
            <person name="Pearson M."/>
            <person name="Priest M."/>
            <person name="Roberts A."/>
            <person name="Saif S."/>
            <person name="Shea T."/>
            <person name="Sisk P."/>
            <person name="Stolte C."/>
            <person name="Sykes S."/>
            <person name="Wortman J."/>
            <person name="Nusbaum C."/>
            <person name="Birren B."/>
        </authorList>
    </citation>
    <scope>NUCLEOTIDE SEQUENCE [LARGE SCALE GENOMIC DNA]</scope>
    <source>
        <strain evidence="11 12">ATCC 38327</strain>
    </source>
</reference>
<dbReference type="PROSITE" id="PS50920">
    <property type="entry name" value="SOLCAR"/>
    <property type="match status" value="3"/>
</dbReference>
<dbReference type="SUPFAM" id="SSF103506">
    <property type="entry name" value="Mitochondrial carrier"/>
    <property type="match status" value="1"/>
</dbReference>
<gene>
    <name evidence="11" type="ORF">AMAG_16500</name>
</gene>
<dbReference type="PANTHER" id="PTHR45624:SF10">
    <property type="entry name" value="SLC (SOLUTE CARRIER) HOMOLOG"/>
    <property type="match status" value="1"/>
</dbReference>
<dbReference type="PANTHER" id="PTHR45624">
    <property type="entry name" value="MITOCHONDRIAL BASIC AMINO ACIDS TRANSPORTER-RELATED"/>
    <property type="match status" value="1"/>
</dbReference>
<dbReference type="OrthoDB" id="193856at2759"/>
<keyword evidence="6" id="KW-1133">Transmembrane helix</keyword>
<keyword evidence="12" id="KW-1185">Reference proteome</keyword>
<dbReference type="VEuPathDB" id="FungiDB:AMAG_16500"/>
<reference evidence="12" key="2">
    <citation type="submission" date="2009-11" db="EMBL/GenBank/DDBJ databases">
        <title>The Genome Sequence of Allomyces macrogynus strain ATCC 38327.</title>
        <authorList>
            <consortium name="The Broad Institute Genome Sequencing Platform"/>
            <person name="Russ C."/>
            <person name="Cuomo C."/>
            <person name="Shea T."/>
            <person name="Young S.K."/>
            <person name="Zeng Q."/>
            <person name="Koehrsen M."/>
            <person name="Haas B."/>
            <person name="Borodovsky M."/>
            <person name="Guigo R."/>
            <person name="Alvarado L."/>
            <person name="Berlin A."/>
            <person name="Borenstein D."/>
            <person name="Chen Z."/>
            <person name="Engels R."/>
            <person name="Freedman E."/>
            <person name="Gellesch M."/>
            <person name="Goldberg J."/>
            <person name="Griggs A."/>
            <person name="Gujja S."/>
            <person name="Heiman D."/>
            <person name="Hepburn T."/>
            <person name="Howarth C."/>
            <person name="Jen D."/>
            <person name="Larson L."/>
            <person name="Lewis B."/>
            <person name="Mehta T."/>
            <person name="Park D."/>
            <person name="Pearson M."/>
            <person name="Roberts A."/>
            <person name="Saif S."/>
            <person name="Shenoy N."/>
            <person name="Sisk P."/>
            <person name="Stolte C."/>
            <person name="Sykes S."/>
            <person name="Walk T."/>
            <person name="White J."/>
            <person name="Yandava C."/>
            <person name="Burger G."/>
            <person name="Gray M.W."/>
            <person name="Holland P.W.H."/>
            <person name="King N."/>
            <person name="Lang F.B.F."/>
            <person name="Roger A.J."/>
            <person name="Ruiz-Trillo I."/>
            <person name="Lander E."/>
            <person name="Nusbaum C."/>
        </authorList>
    </citation>
    <scope>NUCLEOTIDE SEQUENCE [LARGE SCALE GENOMIC DNA]</scope>
    <source>
        <strain evidence="12">ATCC 38327</strain>
    </source>
</reference>
<evidence type="ECO:0000256" key="5">
    <source>
        <dbReference type="ARBA" id="ARBA00022737"/>
    </source>
</evidence>
<dbReference type="OMA" id="QYIRRTT"/>
<feature type="repeat" description="Solcar" evidence="9">
    <location>
        <begin position="277"/>
        <end position="376"/>
    </location>
</feature>
<evidence type="ECO:0000256" key="8">
    <source>
        <dbReference type="ARBA" id="ARBA00023136"/>
    </source>
</evidence>
<protein>
    <recommendedName>
        <fullName evidence="13">Mitochondrial carrier protein</fullName>
    </recommendedName>
</protein>
<evidence type="ECO:0000256" key="7">
    <source>
        <dbReference type="ARBA" id="ARBA00023128"/>
    </source>
</evidence>
<dbReference type="Proteomes" id="UP000054350">
    <property type="component" value="Unassembled WGS sequence"/>
</dbReference>
<accession>A0A0L0TCK7</accession>
<organism evidence="11 12">
    <name type="scientific">Allomyces macrogynus (strain ATCC 38327)</name>
    <name type="common">Allomyces javanicus var. macrogynus</name>
    <dbReference type="NCBI Taxonomy" id="578462"/>
    <lineage>
        <taxon>Eukaryota</taxon>
        <taxon>Fungi</taxon>
        <taxon>Fungi incertae sedis</taxon>
        <taxon>Blastocladiomycota</taxon>
        <taxon>Blastocladiomycetes</taxon>
        <taxon>Blastocladiales</taxon>
        <taxon>Blastocladiaceae</taxon>
        <taxon>Allomyces</taxon>
    </lineage>
</organism>
<keyword evidence="8 9" id="KW-0472">Membrane</keyword>
<dbReference type="AlphaFoldDB" id="A0A0L0TCK7"/>
<keyword evidence="4 9" id="KW-0812">Transmembrane</keyword>
<comment type="subcellular location">
    <subcellularLocation>
        <location evidence="1">Mitochondrion membrane</location>
        <topology evidence="1">Multi-pass membrane protein</topology>
    </subcellularLocation>
</comment>
<dbReference type="InterPro" id="IPR018108">
    <property type="entry name" value="MCP_transmembrane"/>
</dbReference>
<dbReference type="STRING" id="578462.A0A0L0TCK7"/>
<keyword evidence="5" id="KW-0677">Repeat</keyword>
<dbReference type="GO" id="GO:0031966">
    <property type="term" value="C:mitochondrial membrane"/>
    <property type="evidence" value="ECO:0007669"/>
    <property type="project" value="UniProtKB-SubCell"/>
</dbReference>
<evidence type="ECO:0000313" key="12">
    <source>
        <dbReference type="Proteomes" id="UP000054350"/>
    </source>
</evidence>
<evidence type="ECO:0008006" key="13">
    <source>
        <dbReference type="Google" id="ProtNLM"/>
    </source>
</evidence>
<keyword evidence="7" id="KW-0496">Mitochondrion</keyword>
<evidence type="ECO:0000256" key="1">
    <source>
        <dbReference type="ARBA" id="ARBA00004225"/>
    </source>
</evidence>
<evidence type="ECO:0000256" key="9">
    <source>
        <dbReference type="PROSITE-ProRule" id="PRU00282"/>
    </source>
</evidence>
<dbReference type="Gene3D" id="1.50.40.10">
    <property type="entry name" value="Mitochondrial carrier domain"/>
    <property type="match status" value="2"/>
</dbReference>
<dbReference type="GO" id="GO:0022857">
    <property type="term" value="F:transmembrane transporter activity"/>
    <property type="evidence" value="ECO:0007669"/>
    <property type="project" value="TreeGrafter"/>
</dbReference>